<comment type="caution">
    <text evidence="1">The sequence shown here is derived from an EMBL/GenBank/DDBJ whole genome shotgun (WGS) entry which is preliminary data.</text>
</comment>
<accession>A0A833S444</accession>
<keyword evidence="3" id="KW-1185">Reference proteome</keyword>
<organism evidence="1 3">
    <name type="scientific">Phytophthora infestans</name>
    <name type="common">Potato late blight agent</name>
    <name type="synonym">Botrytis infestans</name>
    <dbReference type="NCBI Taxonomy" id="4787"/>
    <lineage>
        <taxon>Eukaryota</taxon>
        <taxon>Sar</taxon>
        <taxon>Stramenopiles</taxon>
        <taxon>Oomycota</taxon>
        <taxon>Peronosporomycetes</taxon>
        <taxon>Peronosporales</taxon>
        <taxon>Peronosporaceae</taxon>
        <taxon>Phytophthora</taxon>
    </lineage>
</organism>
<reference evidence="1" key="1">
    <citation type="submission" date="2020-04" db="EMBL/GenBank/DDBJ databases">
        <title>Hybrid Assembly of Korean Phytophthora infestans isolates.</title>
        <authorList>
            <person name="Prokchorchik M."/>
            <person name="Lee Y."/>
            <person name="Seo J."/>
            <person name="Cho J.-H."/>
            <person name="Park Y.-E."/>
            <person name="Jang D.-C."/>
            <person name="Im J.-S."/>
            <person name="Choi J.-G."/>
            <person name="Park H.-J."/>
            <person name="Lee G.-B."/>
            <person name="Lee Y.-G."/>
            <person name="Hong S.-Y."/>
            <person name="Cho K."/>
            <person name="Sohn K.H."/>
        </authorList>
    </citation>
    <scope>NUCLEOTIDE SEQUENCE</scope>
    <source>
        <strain evidence="1">KR_1_A1</strain>
        <strain evidence="2">KR_2_A2</strain>
    </source>
</reference>
<evidence type="ECO:0000313" key="3">
    <source>
        <dbReference type="Proteomes" id="UP000602510"/>
    </source>
</evidence>
<evidence type="ECO:0000313" key="2">
    <source>
        <dbReference type="EMBL" id="KAF4127819.1"/>
    </source>
</evidence>
<name>A0A833S444_PHYIN</name>
<dbReference type="EMBL" id="WSZM01000505">
    <property type="protein sequence ID" value="KAF4032161.1"/>
    <property type="molecule type" value="Genomic_DNA"/>
</dbReference>
<protein>
    <submittedName>
        <fullName evidence="1">Uncharacterized protein</fullName>
    </submittedName>
</protein>
<gene>
    <name evidence="1" type="ORF">GN244_ATG15930</name>
    <name evidence="2" type="ORF">GN958_ATG23050</name>
</gene>
<dbReference type="EMBL" id="JAACNO010003221">
    <property type="protein sequence ID" value="KAF4127819.1"/>
    <property type="molecule type" value="Genomic_DNA"/>
</dbReference>
<dbReference type="Proteomes" id="UP000704712">
    <property type="component" value="Unassembled WGS sequence"/>
</dbReference>
<evidence type="ECO:0000313" key="1">
    <source>
        <dbReference type="EMBL" id="KAF4032161.1"/>
    </source>
</evidence>
<sequence>MNDLMTEEDAIRSQASCATREGACVYALFDNSMVVLPYINSIIIEYVDAAAMVKLAEALHAMFDAKYLGDITWFLRMRIKVDAEVEATTINQFQFATERILYNGLRWRAATHLFLS</sequence>
<proteinExistence type="predicted"/>
<dbReference type="AlphaFoldDB" id="A0A833S444"/>
<dbReference type="Proteomes" id="UP000602510">
    <property type="component" value="Unassembled WGS sequence"/>
</dbReference>